<dbReference type="InterPro" id="IPR008995">
    <property type="entry name" value="Mo/tungstate-bd_C_term_dom"/>
</dbReference>
<comment type="caution">
    <text evidence="5">The sequence shown here is derived from an EMBL/GenBank/DDBJ whole genome shotgun (WGS) entry which is preliminary data.</text>
</comment>
<gene>
    <name evidence="5" type="primary">ugpC</name>
    <name evidence="5" type="ORF">ENU66_00890</name>
</gene>
<dbReference type="InterPro" id="IPR015855">
    <property type="entry name" value="ABC_transpr_MalK-like"/>
</dbReference>
<keyword evidence="1" id="KW-0813">Transport</keyword>
<accession>A0A7V4E525</accession>
<dbReference type="Gene3D" id="2.40.50.140">
    <property type="entry name" value="Nucleic acid-binding proteins"/>
    <property type="match status" value="1"/>
</dbReference>
<dbReference type="SUPFAM" id="SSF52540">
    <property type="entry name" value="P-loop containing nucleoside triphosphate hydrolases"/>
    <property type="match status" value="1"/>
</dbReference>
<name>A0A7V4E525_UNCW3</name>
<dbReference type="PROSITE" id="PS00211">
    <property type="entry name" value="ABC_TRANSPORTER_1"/>
    <property type="match status" value="1"/>
</dbReference>
<evidence type="ECO:0000256" key="1">
    <source>
        <dbReference type="ARBA" id="ARBA00022448"/>
    </source>
</evidence>
<dbReference type="Pfam" id="PF00005">
    <property type="entry name" value="ABC_tran"/>
    <property type="match status" value="1"/>
</dbReference>
<dbReference type="GO" id="GO:0055052">
    <property type="term" value="C:ATP-binding cassette (ABC) transporter complex, substrate-binding subunit-containing"/>
    <property type="evidence" value="ECO:0007669"/>
    <property type="project" value="TreeGrafter"/>
</dbReference>
<dbReference type="Gene3D" id="2.40.50.100">
    <property type="match status" value="1"/>
</dbReference>
<organism evidence="5">
    <name type="scientific">candidate division WOR-3 bacterium</name>
    <dbReference type="NCBI Taxonomy" id="2052148"/>
    <lineage>
        <taxon>Bacteria</taxon>
        <taxon>Bacteria division WOR-3</taxon>
    </lineage>
</organism>
<dbReference type="InterPro" id="IPR040582">
    <property type="entry name" value="OB_MalK-like"/>
</dbReference>
<dbReference type="InterPro" id="IPR003593">
    <property type="entry name" value="AAA+_ATPase"/>
</dbReference>
<dbReference type="InterPro" id="IPR012340">
    <property type="entry name" value="NA-bd_OB-fold"/>
</dbReference>
<dbReference type="InterPro" id="IPR003439">
    <property type="entry name" value="ABC_transporter-like_ATP-bd"/>
</dbReference>
<protein>
    <submittedName>
        <fullName evidence="5">sn-glycerol-3-phosphate ABC transporter ATP-binding protein UgpC</fullName>
    </submittedName>
</protein>
<dbReference type="PROSITE" id="PS50893">
    <property type="entry name" value="ABC_TRANSPORTER_2"/>
    <property type="match status" value="1"/>
</dbReference>
<dbReference type="NCBIfam" id="NF008653">
    <property type="entry name" value="PRK11650.1"/>
    <property type="match status" value="1"/>
</dbReference>
<evidence type="ECO:0000256" key="2">
    <source>
        <dbReference type="ARBA" id="ARBA00022741"/>
    </source>
</evidence>
<dbReference type="AlphaFoldDB" id="A0A7V4E525"/>
<dbReference type="InterPro" id="IPR017871">
    <property type="entry name" value="ABC_transporter-like_CS"/>
</dbReference>
<dbReference type="PANTHER" id="PTHR43875">
    <property type="entry name" value="MALTODEXTRIN IMPORT ATP-BINDING PROTEIN MSMX"/>
    <property type="match status" value="1"/>
</dbReference>
<dbReference type="Gene3D" id="3.40.50.300">
    <property type="entry name" value="P-loop containing nucleotide triphosphate hydrolases"/>
    <property type="match status" value="1"/>
</dbReference>
<dbReference type="GO" id="GO:0140359">
    <property type="term" value="F:ABC-type transporter activity"/>
    <property type="evidence" value="ECO:0007669"/>
    <property type="project" value="InterPro"/>
</dbReference>
<dbReference type="GO" id="GO:0005524">
    <property type="term" value="F:ATP binding"/>
    <property type="evidence" value="ECO:0007669"/>
    <property type="project" value="UniProtKB-KW"/>
</dbReference>
<feature type="domain" description="ABC transporter" evidence="4">
    <location>
        <begin position="4"/>
        <end position="235"/>
    </location>
</feature>
<evidence type="ECO:0000256" key="3">
    <source>
        <dbReference type="ARBA" id="ARBA00022840"/>
    </source>
</evidence>
<dbReference type="GO" id="GO:0016887">
    <property type="term" value="F:ATP hydrolysis activity"/>
    <property type="evidence" value="ECO:0007669"/>
    <property type="project" value="InterPro"/>
</dbReference>
<dbReference type="FunFam" id="3.40.50.300:FF:000042">
    <property type="entry name" value="Maltose/maltodextrin ABC transporter, ATP-binding protein"/>
    <property type="match status" value="1"/>
</dbReference>
<dbReference type="InterPro" id="IPR047641">
    <property type="entry name" value="ABC_transpr_MalK/UgpC-like"/>
</dbReference>
<dbReference type="SUPFAM" id="SSF50331">
    <property type="entry name" value="MOP-like"/>
    <property type="match status" value="1"/>
</dbReference>
<evidence type="ECO:0000259" key="4">
    <source>
        <dbReference type="PROSITE" id="PS50893"/>
    </source>
</evidence>
<dbReference type="EMBL" id="DTDJ01000011">
    <property type="protein sequence ID" value="HGL16889.1"/>
    <property type="molecule type" value="Genomic_DNA"/>
</dbReference>
<proteinExistence type="predicted"/>
<dbReference type="CDD" id="cd03301">
    <property type="entry name" value="ABC_MalK_N"/>
    <property type="match status" value="1"/>
</dbReference>
<dbReference type="PANTHER" id="PTHR43875:SF1">
    <property type="entry name" value="OSMOPROTECTIVE COMPOUNDS UPTAKE ATP-BINDING PROTEIN GGTA"/>
    <property type="match status" value="1"/>
</dbReference>
<keyword evidence="3 5" id="KW-0067">ATP-binding</keyword>
<sequence>MAEVRLVNVTKIFPRGNAGVKNVTFDVADGEFCVILGPSGCGKTTTLRLIAGLEYPTSGEIYIGDRLVNNVEPKDREIAMVFQNYALYPHMTVYENMAFGLKMRKVPKEEIHRRIMEAAELLDIKNLLDRKPRELSGGQRQRVAVGRVIVRHPKVFLFDEPLSNLDAKMRVKMRAELKRIHEQLKTTTIYVTHDQVEAMTLGQKIVLMKDGEIQQIGDPMTLYEHPVNKFVAGFIGAPPMNFIEGELNEESGKIVFYSSIGKYPIPENIALRLKDKAVKKAILGVRPEDIILNQGDFRAQVEFYELLGNETIVYLRSEEQSLTARVHASYVPKTGENITFTFSGKIHIFDKETEENLSRH</sequence>
<dbReference type="InterPro" id="IPR027417">
    <property type="entry name" value="P-loop_NTPase"/>
</dbReference>
<dbReference type="Pfam" id="PF17912">
    <property type="entry name" value="OB_MalK"/>
    <property type="match status" value="1"/>
</dbReference>
<keyword evidence="2" id="KW-0547">Nucleotide-binding</keyword>
<reference evidence="5" key="1">
    <citation type="journal article" date="2020" name="mSystems">
        <title>Genome- and Community-Level Interaction Insights into Carbon Utilization and Element Cycling Functions of Hydrothermarchaeota in Hydrothermal Sediment.</title>
        <authorList>
            <person name="Zhou Z."/>
            <person name="Liu Y."/>
            <person name="Xu W."/>
            <person name="Pan J."/>
            <person name="Luo Z.H."/>
            <person name="Li M."/>
        </authorList>
    </citation>
    <scope>NUCLEOTIDE SEQUENCE [LARGE SCALE GENOMIC DNA]</scope>
    <source>
        <strain evidence="5">SpSt-69</strain>
    </source>
</reference>
<evidence type="ECO:0000313" key="5">
    <source>
        <dbReference type="EMBL" id="HGL16889.1"/>
    </source>
</evidence>
<dbReference type="SMART" id="SM00382">
    <property type="entry name" value="AAA"/>
    <property type="match status" value="1"/>
</dbReference>
<dbReference type="GO" id="GO:0008643">
    <property type="term" value="P:carbohydrate transport"/>
    <property type="evidence" value="ECO:0007669"/>
    <property type="project" value="InterPro"/>
</dbReference>